<dbReference type="PANTHER" id="PTHR43037:SF1">
    <property type="entry name" value="BLL1128 PROTEIN"/>
    <property type="match status" value="1"/>
</dbReference>
<dbReference type="Proteomes" id="UP000324021">
    <property type="component" value="Unassembled WGS sequence"/>
</dbReference>
<accession>A0A1G6KUT8</accession>
<dbReference type="GO" id="GO:0005576">
    <property type="term" value="C:extracellular region"/>
    <property type="evidence" value="ECO:0007669"/>
    <property type="project" value="InterPro"/>
</dbReference>
<evidence type="ECO:0000256" key="2">
    <source>
        <dbReference type="ARBA" id="ARBA00022801"/>
    </source>
</evidence>
<protein>
    <submittedName>
        <fullName evidence="4">Esterase, PHB depolymerase family</fullName>
    </submittedName>
</protein>
<reference evidence="4 5" key="1">
    <citation type="submission" date="2016-10" db="EMBL/GenBank/DDBJ databases">
        <authorList>
            <person name="Varghese N."/>
            <person name="Submissions S."/>
        </authorList>
    </citation>
    <scope>NUCLEOTIDE SEQUENCE [LARGE SCALE GENOMIC DNA]</scope>
    <source>
        <strain evidence="4 5">CDM_1</strain>
    </source>
</reference>
<dbReference type="AlphaFoldDB" id="A0A1G6KUT8"/>
<dbReference type="EMBL" id="FMZP01000003">
    <property type="protein sequence ID" value="SDC34840.1"/>
    <property type="molecule type" value="Genomic_DNA"/>
</dbReference>
<dbReference type="GO" id="GO:0016787">
    <property type="term" value="F:hydrolase activity"/>
    <property type="evidence" value="ECO:0007669"/>
    <property type="project" value="UniProtKB-KW"/>
</dbReference>
<proteinExistence type="predicted"/>
<keyword evidence="2" id="KW-0378">Hydrolase</keyword>
<sequence>MPASDDTDATDDAVGRRTLLRAKELWQSSPLGTERAVQAGDESAVSEPGSAAGAFLGGDHDGRSYRLYVPPGYDADEPVPLLVFLHGCRQTPAAFAAETEMNEVAADETFLVAYPKQSRFGNPLRCWNWYDDTDATRGAGELAWLADLTRSVIDEFAVDEDRVYVAGLSAGGSMAARAIVEYTDLFAAAGVHSGPAYDAVGSVFAALSQMYRGDGQDGREAGIEAYEAMADRARAIPTIVFHGTDDDVVDVTNARQLTEGTLRASHRGVNGEVETLELEPDRVETDVSGPYEYTRRQYRDGTGTLVVEEWLVDGMGHAWSGGSPNGRFTAPEGPDASRLLWRFVSEYEKSTLEAAADARWTLPVVGPVSLSRLSRVRARGREAISRLLER</sequence>
<dbReference type="InterPro" id="IPR029058">
    <property type="entry name" value="AB_hydrolase_fold"/>
</dbReference>
<gene>
    <name evidence="4" type="ORF">SAMN05192552_100389</name>
</gene>
<evidence type="ECO:0000313" key="4">
    <source>
        <dbReference type="EMBL" id="SDC34840.1"/>
    </source>
</evidence>
<dbReference type="RefSeq" id="WP_149782231.1">
    <property type="nucleotide sequence ID" value="NZ_FMZP01000003.1"/>
</dbReference>
<organism evidence="4 5">
    <name type="scientific">Natrinema hispanicum</name>
    <dbReference type="NCBI Taxonomy" id="392421"/>
    <lineage>
        <taxon>Archaea</taxon>
        <taxon>Methanobacteriati</taxon>
        <taxon>Methanobacteriota</taxon>
        <taxon>Stenosarchaea group</taxon>
        <taxon>Halobacteria</taxon>
        <taxon>Halobacteriales</taxon>
        <taxon>Natrialbaceae</taxon>
        <taxon>Natrinema</taxon>
    </lineage>
</organism>
<evidence type="ECO:0000256" key="3">
    <source>
        <dbReference type="SAM" id="MobiDB-lite"/>
    </source>
</evidence>
<dbReference type="Gene3D" id="3.40.50.1820">
    <property type="entry name" value="alpha/beta hydrolase"/>
    <property type="match status" value="1"/>
</dbReference>
<dbReference type="InterPro" id="IPR050955">
    <property type="entry name" value="Plant_Biomass_Hydrol_Est"/>
</dbReference>
<evidence type="ECO:0000256" key="1">
    <source>
        <dbReference type="ARBA" id="ARBA00022729"/>
    </source>
</evidence>
<name>A0A1G6KUT8_9EURY</name>
<feature type="region of interest" description="Disordered" evidence="3">
    <location>
        <begin position="30"/>
        <end position="57"/>
    </location>
</feature>
<dbReference type="Pfam" id="PF10503">
    <property type="entry name" value="Esterase_PHB"/>
    <property type="match status" value="1"/>
</dbReference>
<dbReference type="PANTHER" id="PTHR43037">
    <property type="entry name" value="UNNAMED PRODUCT-RELATED"/>
    <property type="match status" value="1"/>
</dbReference>
<dbReference type="SUPFAM" id="SSF53474">
    <property type="entry name" value="alpha/beta-Hydrolases"/>
    <property type="match status" value="1"/>
</dbReference>
<keyword evidence="1" id="KW-0732">Signal</keyword>
<dbReference type="InterPro" id="IPR010126">
    <property type="entry name" value="Esterase_phb"/>
</dbReference>
<dbReference type="NCBIfam" id="TIGR01840">
    <property type="entry name" value="esterase_phb"/>
    <property type="match status" value="1"/>
</dbReference>
<evidence type="ECO:0000313" key="5">
    <source>
        <dbReference type="Proteomes" id="UP000324021"/>
    </source>
</evidence>